<keyword evidence="1" id="KW-1133">Transmembrane helix</keyword>
<feature type="transmembrane region" description="Helical" evidence="1">
    <location>
        <begin position="24"/>
        <end position="42"/>
    </location>
</feature>
<sequence length="378" mass="43738">MNIETNNGNRFNWREKLTKSYKKILLGIGGALTAAIPLWQIYVVETADVDVEISSIRRIDADDFNVPLDTDELMLLEPYIPESLLYEYDNNGNRGDKLDYPSFTLDVLNKAFDKARLDFKNISSINADLHGYLNELQRYLDPTNQSFQLSEFRIRDLRLWNLGNYIDDVEALYYESHLLKITRSYSDMTFNESNEPYIDEQALSYLLLDIEEDITDVISESGARLEHLRDNLRGIESQLDKLRHIQQTQYSYFEVDLVVTNSGRASTSLRSLALMRVQISDDNYVDIQLTMDDFSHQAELEEASTNIIRFRSAELHTFPKADQVMINTFWGSTGRVRTFALDTDLNVHVSNQIAFVDNLNYKIMLDKLRDIASNTDRS</sequence>
<dbReference type="Proteomes" id="UP000240904">
    <property type="component" value="Unassembled WGS sequence"/>
</dbReference>
<organism evidence="2 3">
    <name type="scientific">Photobacterium lipolyticum</name>
    <dbReference type="NCBI Taxonomy" id="266810"/>
    <lineage>
        <taxon>Bacteria</taxon>
        <taxon>Pseudomonadati</taxon>
        <taxon>Pseudomonadota</taxon>
        <taxon>Gammaproteobacteria</taxon>
        <taxon>Vibrionales</taxon>
        <taxon>Vibrionaceae</taxon>
        <taxon>Photobacterium</taxon>
    </lineage>
</organism>
<evidence type="ECO:0000313" key="3">
    <source>
        <dbReference type="Proteomes" id="UP000240904"/>
    </source>
</evidence>
<dbReference type="RefSeq" id="WP_107284394.1">
    <property type="nucleotide sequence ID" value="NZ_PYMC01000013.1"/>
</dbReference>
<dbReference type="AlphaFoldDB" id="A0A2T3MV11"/>
<accession>A0A2T3MV11</accession>
<keyword evidence="3" id="KW-1185">Reference proteome</keyword>
<comment type="caution">
    <text evidence="2">The sequence shown here is derived from an EMBL/GenBank/DDBJ whole genome shotgun (WGS) entry which is preliminary data.</text>
</comment>
<gene>
    <name evidence="2" type="ORF">C9I89_16340</name>
</gene>
<evidence type="ECO:0000256" key="1">
    <source>
        <dbReference type="SAM" id="Phobius"/>
    </source>
</evidence>
<proteinExistence type="predicted"/>
<keyword evidence="1" id="KW-0472">Membrane</keyword>
<evidence type="ECO:0000313" key="2">
    <source>
        <dbReference type="EMBL" id="PSW03703.1"/>
    </source>
</evidence>
<dbReference type="EMBL" id="PYMC01000013">
    <property type="protein sequence ID" value="PSW03703.1"/>
    <property type="molecule type" value="Genomic_DNA"/>
</dbReference>
<reference evidence="2 3" key="1">
    <citation type="submission" date="2018-03" db="EMBL/GenBank/DDBJ databases">
        <title>Whole genome sequencing of Histamine producing bacteria.</title>
        <authorList>
            <person name="Butler K."/>
        </authorList>
    </citation>
    <scope>NUCLEOTIDE SEQUENCE [LARGE SCALE GENOMIC DNA]</scope>
    <source>
        <strain evidence="2 3">DSM 16190</strain>
    </source>
</reference>
<protein>
    <submittedName>
        <fullName evidence="2">Uncharacterized protein</fullName>
    </submittedName>
</protein>
<name>A0A2T3MV11_9GAMM</name>
<keyword evidence="1" id="KW-0812">Transmembrane</keyword>
<dbReference type="OrthoDB" id="5850615at2"/>